<dbReference type="GO" id="GO:0004519">
    <property type="term" value="F:endonuclease activity"/>
    <property type="evidence" value="ECO:0007669"/>
    <property type="project" value="UniProtKB-KW"/>
</dbReference>
<name>A0ABW5J520_9BACT</name>
<gene>
    <name evidence="2" type="ORF">ACFSR2_02135</name>
</gene>
<keyword evidence="2" id="KW-0378">Hydrolase</keyword>
<dbReference type="SMART" id="SM00382">
    <property type="entry name" value="AAA"/>
    <property type="match status" value="1"/>
</dbReference>
<comment type="caution">
    <text evidence="2">The sequence shown here is derived from an EMBL/GenBank/DDBJ whole genome shotgun (WGS) entry which is preliminary data.</text>
</comment>
<dbReference type="InterPro" id="IPR051396">
    <property type="entry name" value="Bact_Antivir_Def_Nuclease"/>
</dbReference>
<accession>A0ABW5J520</accession>
<dbReference type="InterPro" id="IPR003959">
    <property type="entry name" value="ATPase_AAA_core"/>
</dbReference>
<dbReference type="Gene3D" id="3.40.50.300">
    <property type="entry name" value="P-loop containing nucleotide triphosphate hydrolases"/>
    <property type="match status" value="1"/>
</dbReference>
<evidence type="ECO:0000313" key="2">
    <source>
        <dbReference type="EMBL" id="MFD2519665.1"/>
    </source>
</evidence>
<dbReference type="PANTHER" id="PTHR43581:SF2">
    <property type="entry name" value="EXCINUCLEASE ATPASE SUBUNIT"/>
    <property type="match status" value="1"/>
</dbReference>
<organism evidence="2 3">
    <name type="scientific">Emticicia soli</name>
    <dbReference type="NCBI Taxonomy" id="2027878"/>
    <lineage>
        <taxon>Bacteria</taxon>
        <taxon>Pseudomonadati</taxon>
        <taxon>Bacteroidota</taxon>
        <taxon>Cytophagia</taxon>
        <taxon>Cytophagales</taxon>
        <taxon>Leadbetterellaceae</taxon>
        <taxon>Emticicia</taxon>
    </lineage>
</organism>
<feature type="domain" description="AAA+ ATPase" evidence="1">
    <location>
        <begin position="20"/>
        <end position="392"/>
    </location>
</feature>
<keyword evidence="3" id="KW-1185">Reference proteome</keyword>
<dbReference type="SUPFAM" id="SSF52540">
    <property type="entry name" value="P-loop containing nucleoside triphosphate hydrolases"/>
    <property type="match status" value="1"/>
</dbReference>
<dbReference type="InterPro" id="IPR027417">
    <property type="entry name" value="P-loop_NTPase"/>
</dbReference>
<reference evidence="3" key="1">
    <citation type="journal article" date="2019" name="Int. J. Syst. Evol. Microbiol.">
        <title>The Global Catalogue of Microorganisms (GCM) 10K type strain sequencing project: providing services to taxonomists for standard genome sequencing and annotation.</title>
        <authorList>
            <consortium name="The Broad Institute Genomics Platform"/>
            <consortium name="The Broad Institute Genome Sequencing Center for Infectious Disease"/>
            <person name="Wu L."/>
            <person name="Ma J."/>
        </authorList>
    </citation>
    <scope>NUCLEOTIDE SEQUENCE [LARGE SCALE GENOMIC DNA]</scope>
    <source>
        <strain evidence="3">KCTC 52344</strain>
    </source>
</reference>
<evidence type="ECO:0000259" key="1">
    <source>
        <dbReference type="SMART" id="SM00382"/>
    </source>
</evidence>
<dbReference type="InterPro" id="IPR003593">
    <property type="entry name" value="AAA+_ATPase"/>
</dbReference>
<dbReference type="RefSeq" id="WP_340236499.1">
    <property type="nucleotide sequence ID" value="NZ_JBBEWC010000006.1"/>
</dbReference>
<dbReference type="Proteomes" id="UP001597510">
    <property type="component" value="Unassembled WGS sequence"/>
</dbReference>
<sequence>MKIEIKQKYKSLNPFISEELNGLTVITGKNGSGKSQLLELIGNINDVNRSTDSFIEISPQVRIIQTEGISKVDSKEITLDLWNQYLSRYIEKFRAIPSDYREIRRYILDNKLDFKRGMESVGLISDTEEYSSLIKNSTLLEVEQYGRRLDNNQKELRLLAMLFSDENKQFFKLLEEICKESGKSEKDIVEADFYNYPIREHLIDESSLFGSQIEVVFYNYAKRRDENSYRQFRKEKYNESNNSVSDEEFVQKYPVPWEMINKILGTQKIEFKFREIEASEFSKDVPFNIEILKNGIADSIKFSELSSGEKVIFGLILKLFTSRYYKEALKFPDLIVLDEPDAHLHPEMSKLLLDILEQTFVQKLGIKVIITTHSPSTVALAPEESLYELRNGTESSLKKISKDDALQLLTSFIPTLSIDYKNHRQVFVEGPNDILYYQGLYERHNREDKSAFKYKLYFISNANGQGNSTQVMNTVKAMQDANNKTCFGIVDWDKDNSDRGSNIFVHGFEKRYSVEQFVFDPIYIISLLMSNNNMQNILGEMGFQKTENPYFFKKSNDELQRIVDIFFEKFAKKYPKLKFDEKEEVEYLDGKRISLPIGFLKESGHDFVNKVFEFYPALKNKYKDQNGIQAELTNVMLRFYPFVPLSTIDLLKQIAN</sequence>
<evidence type="ECO:0000313" key="3">
    <source>
        <dbReference type="Proteomes" id="UP001597510"/>
    </source>
</evidence>
<dbReference type="PANTHER" id="PTHR43581">
    <property type="entry name" value="ATP/GTP PHOSPHATASE"/>
    <property type="match status" value="1"/>
</dbReference>
<protein>
    <submittedName>
        <fullName evidence="2">ATP-dependent endonuclease</fullName>
    </submittedName>
</protein>
<keyword evidence="2" id="KW-0540">Nuclease</keyword>
<dbReference type="EMBL" id="JBHULC010000003">
    <property type="protein sequence ID" value="MFD2519665.1"/>
    <property type="molecule type" value="Genomic_DNA"/>
</dbReference>
<keyword evidence="2" id="KW-0255">Endonuclease</keyword>
<proteinExistence type="predicted"/>
<dbReference type="Pfam" id="PF13304">
    <property type="entry name" value="AAA_21"/>
    <property type="match status" value="1"/>
</dbReference>